<evidence type="ECO:0000256" key="1">
    <source>
        <dbReference type="ARBA" id="ARBA00006987"/>
    </source>
</evidence>
<feature type="chain" id="PRO_5038809410" evidence="2">
    <location>
        <begin position="22"/>
        <end position="344"/>
    </location>
</feature>
<dbReference type="PIRSF" id="PIRSF017082">
    <property type="entry name" value="YflP"/>
    <property type="match status" value="1"/>
</dbReference>
<dbReference type="PANTHER" id="PTHR42928">
    <property type="entry name" value="TRICARBOXYLATE-BINDING PROTEIN"/>
    <property type="match status" value="1"/>
</dbReference>
<dbReference type="InterPro" id="IPR005064">
    <property type="entry name" value="BUG"/>
</dbReference>
<protein>
    <submittedName>
        <fullName evidence="3">Tripartite tricarboxylate transporter substrate binding protein</fullName>
    </submittedName>
</protein>
<comment type="caution">
    <text evidence="3">The sequence shown here is derived from an EMBL/GenBank/DDBJ whole genome shotgun (WGS) entry which is preliminary data.</text>
</comment>
<feature type="signal peptide" evidence="2">
    <location>
        <begin position="1"/>
        <end position="21"/>
    </location>
</feature>
<evidence type="ECO:0000313" key="3">
    <source>
        <dbReference type="EMBL" id="NEY70896.1"/>
    </source>
</evidence>
<proteinExistence type="inferred from homology"/>
<gene>
    <name evidence="3" type="ORF">G4D63_03975</name>
</gene>
<dbReference type="AlphaFoldDB" id="A0A6M0Q3F0"/>
<dbReference type="Gene3D" id="3.40.190.150">
    <property type="entry name" value="Bordetella uptake gene, domain 1"/>
    <property type="match status" value="1"/>
</dbReference>
<dbReference type="InterPro" id="IPR042100">
    <property type="entry name" value="Bug_dom1"/>
</dbReference>
<organism evidence="3 4">
    <name type="scientific">Bacillus mesophilus</name>
    <dbReference type="NCBI Taxonomy" id="1808955"/>
    <lineage>
        <taxon>Bacteria</taxon>
        <taxon>Bacillati</taxon>
        <taxon>Bacillota</taxon>
        <taxon>Bacilli</taxon>
        <taxon>Bacillales</taxon>
        <taxon>Bacillaceae</taxon>
        <taxon>Bacillus</taxon>
    </lineage>
</organism>
<dbReference type="Pfam" id="PF03401">
    <property type="entry name" value="TctC"/>
    <property type="match status" value="1"/>
</dbReference>
<keyword evidence="2" id="KW-0732">Signal</keyword>
<dbReference type="CDD" id="cd07012">
    <property type="entry name" value="PBP2_Bug_TTT"/>
    <property type="match status" value="1"/>
</dbReference>
<dbReference type="RefSeq" id="WP_163177911.1">
    <property type="nucleotide sequence ID" value="NZ_JAAIWM010000001.1"/>
</dbReference>
<dbReference type="PANTHER" id="PTHR42928:SF5">
    <property type="entry name" value="BLR1237 PROTEIN"/>
    <property type="match status" value="1"/>
</dbReference>
<dbReference type="Proteomes" id="UP000481043">
    <property type="component" value="Unassembled WGS sequence"/>
</dbReference>
<evidence type="ECO:0000313" key="4">
    <source>
        <dbReference type="Proteomes" id="UP000481043"/>
    </source>
</evidence>
<dbReference type="Gene3D" id="3.40.190.10">
    <property type="entry name" value="Periplasmic binding protein-like II"/>
    <property type="match status" value="1"/>
</dbReference>
<reference evidence="3 4" key="1">
    <citation type="submission" date="2020-02" db="EMBL/GenBank/DDBJ databases">
        <title>Bacillus aquiflavi sp. nov., isolated from yellow water of strong flavor Chinese baijiu in Yibin region of China.</title>
        <authorList>
            <person name="Xie J."/>
        </authorList>
    </citation>
    <scope>NUCLEOTIDE SEQUENCE [LARGE SCALE GENOMIC DNA]</scope>
    <source>
        <strain evidence="3 4">SA4</strain>
    </source>
</reference>
<evidence type="ECO:0000256" key="2">
    <source>
        <dbReference type="SAM" id="SignalP"/>
    </source>
</evidence>
<dbReference type="EMBL" id="JAAIWM010000001">
    <property type="protein sequence ID" value="NEY70896.1"/>
    <property type="molecule type" value="Genomic_DNA"/>
</dbReference>
<keyword evidence="4" id="KW-1185">Reference proteome</keyword>
<dbReference type="PROSITE" id="PS51257">
    <property type="entry name" value="PROKAR_LIPOPROTEIN"/>
    <property type="match status" value="1"/>
</dbReference>
<dbReference type="SUPFAM" id="SSF53850">
    <property type="entry name" value="Periplasmic binding protein-like II"/>
    <property type="match status" value="1"/>
</dbReference>
<accession>A0A6M0Q3F0</accession>
<comment type="similarity">
    <text evidence="1">Belongs to the UPF0065 (bug) family.</text>
</comment>
<name>A0A6M0Q3F0_9BACI</name>
<sequence>MKKKSLLTMATSLLVAVSLLAGCATSQTAPASGTKTEGESTGIDYPTKPIEISVPFAAGGGTDLSARAVAEYLSKEWGQSITVVNKPGASGALGTDAVLKQGKNDGYSVLIHNVSSTSALMGGKSDLTFTVDDFEYVGQVVEDPLAFVVKADAPWNDLNEFAEWVKANPDQLTFTSSGPTAIATFGLVEFLDNVGGDYSKARMITTKGAADAMPKVAGGHAVLGIQGVSEVSTMVKSGKVKIIGIVSDERSPYFPDILTVEEQGLPAMKAKWWSGVSFPKGTQPEIIQKWEAALEKASNDPAFQEKLTAINAEGAFLNAADFGKLVKEETDNYTKIATEKGLRK</sequence>